<dbReference type="GeneID" id="34517573"/>
<dbReference type="AlphaFoldDB" id="W6MFM8"/>
<keyword evidence="2" id="KW-1185">Reference proteome</keyword>
<dbReference type="EMBL" id="HG793125">
    <property type="protein sequence ID" value="CDK24168.1"/>
    <property type="molecule type" value="Genomic_DNA"/>
</dbReference>
<evidence type="ECO:0000313" key="2">
    <source>
        <dbReference type="Proteomes" id="UP000019384"/>
    </source>
</evidence>
<accession>W6MFM8</accession>
<organism evidence="1 2">
    <name type="scientific">Kuraishia capsulata CBS 1993</name>
    <dbReference type="NCBI Taxonomy" id="1382522"/>
    <lineage>
        <taxon>Eukaryota</taxon>
        <taxon>Fungi</taxon>
        <taxon>Dikarya</taxon>
        <taxon>Ascomycota</taxon>
        <taxon>Saccharomycotina</taxon>
        <taxon>Pichiomycetes</taxon>
        <taxon>Pichiales</taxon>
        <taxon>Pichiaceae</taxon>
        <taxon>Kuraishia</taxon>
    </lineage>
</organism>
<protein>
    <submittedName>
        <fullName evidence="1">Uncharacterized protein</fullName>
    </submittedName>
</protein>
<dbReference type="Proteomes" id="UP000019384">
    <property type="component" value="Unassembled WGS sequence"/>
</dbReference>
<sequence>MLGIVALISQPRRTGVAPFIRRASTVPRGTDKSVRLVAGHRKLPVWAKAFVQRDRKSERVGVPRQVKRTRENMSYPLTLQNALLELSQRLAGYSQCHKDCEFQFVPASQGQIGKAVASLLFSVCVYSLRFSKHRDLEVADEEIPHQIKSLSSVIGLKTLNKHQLNVLLRKFLKMRSVLKDTGLDINPNEFPHWFNAVTAADLGDALQALRKCQSKVPDFITHDVLLRAPDCQDFPRWLVEFKRNSKRVVSTDQNMLQQYTVPPILHSLIQNCMQYDIPQLIPSLRKYLKEVTVKDLNADSTSLVISQMNEVIWYISSLQKLTSRDPNYHATIQKAQALVAKFAIEFSDGANAKDILDVNGLLGLAYSMSLTNSTETRSLISMAKDNFDLWKLESFSLPEFEHVNKKRVIHHQGLDWQTRLLIEIRFILVELVCCNTPEELKKVLEKAIPLKQRIISIFPDFYGRVLSKMDQLGILTERRAILAWESYLVQNPAQLDHELLKHALYAIDNIPRKNTLLKQTVALGFETSPDIALSYIKKLYSYGLLRSRRNNAEPVQGVFTVLKDLKDAASLTHFEVPGFQSAVDLARYLYVHLEQKDRSTISVHLYYEALLNPETALERYMELSHPEKFVWSLLLAVYRADELPKFQEKEMKWGDRYAIDVAIEEFQNVINFMSSSHGPKAQSTVQNSRTWVLYIRLLSKYNSQSWLNDILQWWVDTRIVPTRSLLACLLAHLNDSTELYNFVMAYQRREERYHDGTVRSELEMKHLKSKDKYLAIPKFDSTMDKFVGRMEANYSVLREWDWPNLKEIDNARKKYI</sequence>
<dbReference type="OrthoDB" id="4017072at2759"/>
<dbReference type="RefSeq" id="XP_022456185.1">
    <property type="nucleotide sequence ID" value="XM_022604636.1"/>
</dbReference>
<reference evidence="1" key="1">
    <citation type="submission" date="2013-12" db="EMBL/GenBank/DDBJ databases">
        <authorList>
            <person name="Genoscope - CEA"/>
        </authorList>
    </citation>
    <scope>NUCLEOTIDE SEQUENCE</scope>
    <source>
        <strain evidence="1">CBS 1993</strain>
    </source>
</reference>
<gene>
    <name evidence="1" type="ORF">KUCA_T00000128001</name>
</gene>
<dbReference type="HOGENOM" id="CLU_346139_0_0_1"/>
<reference evidence="1" key="2">
    <citation type="submission" date="2014-02" db="EMBL/GenBank/DDBJ databases">
        <title>Complete DNA sequence of /Kuraishia capsulata/ illustrates novel genomic features among budding yeasts (/Saccharomycotina/).</title>
        <authorList>
            <person name="Morales L."/>
            <person name="Noel B."/>
            <person name="Porcel B."/>
            <person name="Marcet-Houben M."/>
            <person name="Hullo M-F."/>
            <person name="Sacerdot C."/>
            <person name="Tekaia F."/>
            <person name="Leh-Louis V."/>
            <person name="Despons L."/>
            <person name="Khanna V."/>
            <person name="Aury J-M."/>
            <person name="Barbe V."/>
            <person name="Couloux A."/>
            <person name="Labadie K."/>
            <person name="Pelletier E."/>
            <person name="Souciet J-L."/>
            <person name="Boekhout T."/>
            <person name="Gabaldon T."/>
            <person name="Wincker P."/>
            <person name="Dujon B."/>
        </authorList>
    </citation>
    <scope>NUCLEOTIDE SEQUENCE</scope>
    <source>
        <strain evidence="1">CBS 1993</strain>
    </source>
</reference>
<evidence type="ECO:0000313" key="1">
    <source>
        <dbReference type="EMBL" id="CDK24168.1"/>
    </source>
</evidence>
<name>W6MFM8_9ASCO</name>
<proteinExistence type="predicted"/>